<feature type="region of interest" description="Disordered" evidence="1">
    <location>
        <begin position="347"/>
        <end position="377"/>
    </location>
</feature>
<dbReference type="Proteomes" id="UP001159363">
    <property type="component" value="Chromosome 8"/>
</dbReference>
<keyword evidence="3" id="KW-1185">Reference proteome</keyword>
<proteinExistence type="predicted"/>
<gene>
    <name evidence="2" type="ORF">PR048_023793</name>
</gene>
<dbReference type="EMBL" id="JARBHB010000009">
    <property type="protein sequence ID" value="KAJ8875886.1"/>
    <property type="molecule type" value="Genomic_DNA"/>
</dbReference>
<feature type="region of interest" description="Disordered" evidence="1">
    <location>
        <begin position="17"/>
        <end position="41"/>
    </location>
</feature>
<reference evidence="2 3" key="1">
    <citation type="submission" date="2023-02" db="EMBL/GenBank/DDBJ databases">
        <title>LHISI_Scaffold_Assembly.</title>
        <authorList>
            <person name="Stuart O.P."/>
            <person name="Cleave R."/>
            <person name="Magrath M.J.L."/>
            <person name="Mikheyev A.S."/>
        </authorList>
    </citation>
    <scope>NUCLEOTIDE SEQUENCE [LARGE SCALE GENOMIC DNA]</scope>
    <source>
        <strain evidence="2">Daus_M_001</strain>
        <tissue evidence="2">Leg muscle</tissue>
    </source>
</reference>
<accession>A0ABQ9GV60</accession>
<evidence type="ECO:0000313" key="3">
    <source>
        <dbReference type="Proteomes" id="UP001159363"/>
    </source>
</evidence>
<name>A0ABQ9GV60_9NEOP</name>
<comment type="caution">
    <text evidence="2">The sequence shown here is derived from an EMBL/GenBank/DDBJ whole genome shotgun (WGS) entry which is preliminary data.</text>
</comment>
<protein>
    <submittedName>
        <fullName evidence="2">Uncharacterized protein</fullName>
    </submittedName>
</protein>
<organism evidence="2 3">
    <name type="scientific">Dryococelus australis</name>
    <dbReference type="NCBI Taxonomy" id="614101"/>
    <lineage>
        <taxon>Eukaryota</taxon>
        <taxon>Metazoa</taxon>
        <taxon>Ecdysozoa</taxon>
        <taxon>Arthropoda</taxon>
        <taxon>Hexapoda</taxon>
        <taxon>Insecta</taxon>
        <taxon>Pterygota</taxon>
        <taxon>Neoptera</taxon>
        <taxon>Polyneoptera</taxon>
        <taxon>Phasmatodea</taxon>
        <taxon>Verophasmatodea</taxon>
        <taxon>Anareolatae</taxon>
        <taxon>Phasmatidae</taxon>
        <taxon>Eurycanthinae</taxon>
        <taxon>Dryococelus</taxon>
    </lineage>
</organism>
<sequence>MPCLGFELRASHTPDRWRTNRLRHGSAGETGDPRENPPTSGIIRQVSHLQKSGATRPRIEPSSPWWEASILNAQPPWPPIVCTVVRPKPVWSLVVEHGSKSLVLGRSTLSPRSSCQLNKLASSLFGSQRGIGITLCKQCRLGSAKTKINNDSQWLAMARKKRGREDRLLGGFEVPKLQAVERGDVKPVQCCALEAIPRHIHSLSSPLALHRTGLQQPCSKLAMLLGNGCRGRAKSESRGRQSYPRVHTPAREASFDVTTGDGPRRYCRIVFPPPLRRLESEYAPGSSNPIPHPSRLPWDAGAPCTWQAKLATASRRPSQLLSWQELRPTVLIWAAVNSEVLISDDGDWGRGWGRGDGSSPRRPADQRNLPTCEGPVARPGIEPGSLWWRASVLNAQPPRPLKRSVNGNIFCEIVVCAYSRISRYDGNTARLARRSDEALGVRVSVARIAPSLLDFGRGVPTWVHPTLKVEAPQPVHTALADVRRMIVEISPRHCSRGVDGEPTTHDHNERYPLRVGTSKGLVCSDNLGAEVFASIRRTTVKWTC</sequence>
<evidence type="ECO:0000256" key="1">
    <source>
        <dbReference type="SAM" id="MobiDB-lite"/>
    </source>
</evidence>
<evidence type="ECO:0000313" key="2">
    <source>
        <dbReference type="EMBL" id="KAJ8875886.1"/>
    </source>
</evidence>